<dbReference type="SMART" id="SM01260">
    <property type="entry name" value="LANC_like"/>
    <property type="match status" value="1"/>
</dbReference>
<evidence type="ECO:0000259" key="2">
    <source>
        <dbReference type="PROSITE" id="PS50011"/>
    </source>
</evidence>
<dbReference type="Pfam" id="PF25816">
    <property type="entry name" value="RamC_N"/>
    <property type="match status" value="1"/>
</dbReference>
<proteinExistence type="predicted"/>
<dbReference type="Gene3D" id="3.30.200.20">
    <property type="entry name" value="Phosphorylase Kinase, domain 1"/>
    <property type="match status" value="1"/>
</dbReference>
<dbReference type="Proteomes" id="UP000267900">
    <property type="component" value="Chromosome"/>
</dbReference>
<dbReference type="SUPFAM" id="SSF158745">
    <property type="entry name" value="LanC-like"/>
    <property type="match status" value="1"/>
</dbReference>
<dbReference type="InterPro" id="IPR053524">
    <property type="entry name" value="Aerial_hyphae_peptide-synth"/>
</dbReference>
<dbReference type="AlphaFoldDB" id="A0A3S9PD97"/>
<sequence>MLTLKDYDRFCLADPVFYEVPERYPDDHERFAAARREPPRGWQRGESGWWITLRPGPAAPGAGWRIHVSVALPELARAVEIVWGHCVAHALPFDFVRSRATARELCGHRAEPLPGNRLITVHAGDGATLTRSLEELGVLLAGLPGAYVAGALRHGPGPLYVSHGPPGPEGLPRPGDRTVFAPPGGVPLPEPLRADLEALRARPAGGFPYRAERALGRSHGGGTYLAVDKRTGERVVLREARPYAGLDERGEDAVTRLDRERAARERLVGLDCVPRVLGHLTHAEHRFLAEEFIEGTSLLRAAADAFPLTSRERAAREAAPYTAWALDVVDRTERALHALYAHGLRLGELRPENIVVRPDGRVALVGLGTLTDAGDDRAPATGDPGFAAPPGLTAPDALRHLLDRLRLWLFLPVPHRGPGKLHTLTAAIERHYPVPRGFGAGLLTGLWPEGHPAEDDRAGALLAADRPDWPAIRDSLVRGIHATATPDRADRLFPGGPTGTGELGGPGLAHGAAGVLYALHRTGARVPEEYTAWLLDAVRRDPEPAPGLHEGLHGVAFVLDALGLRAEALDVLGLCPPERDAVPDAGLAAGRAGIALTLLHFAGATGDPALLTRALGLAGELGRAVEDGPPPAPPGRPAPYGLLHGATGAALLFLRLYEHTGDASLLGLAGRALRHDLVRLRTLPDGMLTLFDGTANLPYLHGGSTGLAFVLRDLLRYRPDPRLAAVLTSLRLTCDAVYVRNAGLLRGRAGSVAVLAALGEPVTGTALGGQIRRLSWYAQAYRGHLAFPGFRMLRLSADLATGAAGVLLALGSAFGATGPVLPFLDPRPVAVPPAREGGERRVGDPGAAGAGGGDPRPVAV</sequence>
<dbReference type="OrthoDB" id="1492512at2"/>
<dbReference type="NCBIfam" id="NF038151">
    <property type="entry name" value="lanthi_synth_III"/>
    <property type="match status" value="1"/>
</dbReference>
<dbReference type="RefSeq" id="WP_126912954.1">
    <property type="nucleotide sequence ID" value="NZ_CP034587.1"/>
</dbReference>
<evidence type="ECO:0000256" key="1">
    <source>
        <dbReference type="SAM" id="MobiDB-lite"/>
    </source>
</evidence>
<dbReference type="InterPro" id="IPR011009">
    <property type="entry name" value="Kinase-like_dom_sf"/>
</dbReference>
<keyword evidence="4" id="KW-1185">Reference proteome</keyword>
<dbReference type="CDD" id="cd04791">
    <property type="entry name" value="LanC_SerThrkinase"/>
    <property type="match status" value="1"/>
</dbReference>
<gene>
    <name evidence="3" type="ORF">EKH77_03410</name>
</gene>
<protein>
    <recommendedName>
        <fullName evidence="2">Protein kinase domain-containing protein</fullName>
    </recommendedName>
</protein>
<dbReference type="InterPro" id="IPR000719">
    <property type="entry name" value="Prot_kinase_dom"/>
</dbReference>
<dbReference type="Gene3D" id="1.10.510.10">
    <property type="entry name" value="Transferase(Phosphotransferase) domain 1"/>
    <property type="match status" value="1"/>
</dbReference>
<dbReference type="InterPro" id="IPR057929">
    <property type="entry name" value="RamC_N"/>
</dbReference>
<dbReference type="Gene3D" id="1.50.10.20">
    <property type="match status" value="1"/>
</dbReference>
<dbReference type="PROSITE" id="PS50011">
    <property type="entry name" value="PROTEIN_KINASE_DOM"/>
    <property type="match status" value="1"/>
</dbReference>
<feature type="region of interest" description="Disordered" evidence="1">
    <location>
        <begin position="832"/>
        <end position="860"/>
    </location>
</feature>
<dbReference type="InterPro" id="IPR007822">
    <property type="entry name" value="LANC-like"/>
</dbReference>
<organism evidence="3 4">
    <name type="scientific">Streptomyces luteoverticillatus</name>
    <name type="common">Streptoverticillium luteoverticillatus</name>
    <dbReference type="NCBI Taxonomy" id="66425"/>
    <lineage>
        <taxon>Bacteria</taxon>
        <taxon>Bacillati</taxon>
        <taxon>Actinomycetota</taxon>
        <taxon>Actinomycetes</taxon>
        <taxon>Kitasatosporales</taxon>
        <taxon>Streptomycetaceae</taxon>
        <taxon>Streptomyces</taxon>
    </lineage>
</organism>
<dbReference type="GO" id="GO:0004672">
    <property type="term" value="F:protein kinase activity"/>
    <property type="evidence" value="ECO:0007669"/>
    <property type="project" value="InterPro"/>
</dbReference>
<feature type="domain" description="Protein kinase" evidence="2">
    <location>
        <begin position="209"/>
        <end position="558"/>
    </location>
</feature>
<dbReference type="SUPFAM" id="SSF56112">
    <property type="entry name" value="Protein kinase-like (PK-like)"/>
    <property type="match status" value="1"/>
</dbReference>
<dbReference type="PRINTS" id="PR01950">
    <property type="entry name" value="LANCSUPER"/>
</dbReference>
<reference evidence="3 4" key="1">
    <citation type="submission" date="2018-12" db="EMBL/GenBank/DDBJ databases">
        <title>The whole draft genome of Streptomyce luteoverticillatus CGMCC 15060.</title>
        <authorList>
            <person name="Feng Z."/>
            <person name="Chen G."/>
            <person name="Zhang J."/>
            <person name="Zhu H."/>
            <person name="Yu X."/>
            <person name="Zhang W."/>
            <person name="Zhang X."/>
        </authorList>
    </citation>
    <scope>NUCLEOTIDE SEQUENCE [LARGE SCALE GENOMIC DNA]</scope>
    <source>
        <strain evidence="3 4">CGMCC 15060</strain>
    </source>
</reference>
<dbReference type="InterPro" id="IPR058053">
    <property type="entry name" value="RamC_C"/>
</dbReference>
<dbReference type="GO" id="GO:0031179">
    <property type="term" value="P:peptide modification"/>
    <property type="evidence" value="ECO:0007669"/>
    <property type="project" value="InterPro"/>
</dbReference>
<dbReference type="GO" id="GO:0005524">
    <property type="term" value="F:ATP binding"/>
    <property type="evidence" value="ECO:0007669"/>
    <property type="project" value="InterPro"/>
</dbReference>
<accession>A0A3S9PD97</accession>
<evidence type="ECO:0000313" key="3">
    <source>
        <dbReference type="EMBL" id="AZQ70389.1"/>
    </source>
</evidence>
<name>A0A3S9PD97_STRLT</name>
<dbReference type="EMBL" id="CP034587">
    <property type="protein sequence ID" value="AZQ70389.1"/>
    <property type="molecule type" value="Genomic_DNA"/>
</dbReference>
<evidence type="ECO:0000313" key="4">
    <source>
        <dbReference type="Proteomes" id="UP000267900"/>
    </source>
</evidence>